<evidence type="ECO:0000313" key="1">
    <source>
        <dbReference type="EnsemblMetazoa" id="ACOM023286-PA.1"/>
    </source>
</evidence>
<dbReference type="Proteomes" id="UP000075882">
    <property type="component" value="Unassembled WGS sequence"/>
</dbReference>
<protein>
    <submittedName>
        <fullName evidence="1">Uncharacterized protein</fullName>
    </submittedName>
</protein>
<accession>A0A8W7P1E2</accession>
<reference evidence="1" key="1">
    <citation type="submission" date="2022-08" db="UniProtKB">
        <authorList>
            <consortium name="EnsemblMetazoa"/>
        </authorList>
    </citation>
    <scope>IDENTIFICATION</scope>
</reference>
<proteinExistence type="predicted"/>
<organism evidence="1">
    <name type="scientific">Anopheles coluzzii</name>
    <name type="common">African malaria mosquito</name>
    <dbReference type="NCBI Taxonomy" id="1518534"/>
    <lineage>
        <taxon>Eukaryota</taxon>
        <taxon>Metazoa</taxon>
        <taxon>Ecdysozoa</taxon>
        <taxon>Arthropoda</taxon>
        <taxon>Hexapoda</taxon>
        <taxon>Insecta</taxon>
        <taxon>Pterygota</taxon>
        <taxon>Neoptera</taxon>
        <taxon>Endopterygota</taxon>
        <taxon>Diptera</taxon>
        <taxon>Nematocera</taxon>
        <taxon>Culicoidea</taxon>
        <taxon>Culicidae</taxon>
        <taxon>Anophelinae</taxon>
        <taxon>Anopheles</taxon>
    </lineage>
</organism>
<name>A0A8W7P1E2_ANOCL</name>
<dbReference type="EnsemblMetazoa" id="ACOM023286-RA">
    <property type="protein sequence ID" value="ACOM023286-PA.1"/>
    <property type="gene ID" value="ACOM023286"/>
</dbReference>
<dbReference type="AlphaFoldDB" id="A0A8W7P1E2"/>
<sequence length="325" mass="35942">MDEPDRCLLQSFSSAPSPPSRTPNAIPTTKWGRSVSCSEMLRIIFMISVSWHLNARDIKLCSRLFSIIMAALRRFSARLMPSAIRSGSDFWFRFSSSMSTTTGTQSVYVNIDFTLSSRLMWYRIFVTMPWCLSSLRNVTSFGSSPTRIIFARSRASNDRLNSSLSVICTRSFWDWSSRGSFSTMFSSLRGSGFSHTATVVSEPGVCEPLPPPPPPAFIDSVELELVMGLTKPAPAPPWLVGLDSFVSCSWLPLQLPDLGRCFSSGMRRRGGSISFGFSWSMIVSSCSVLLLPPPATPPSRSRSLPLPVLQLLADMLLRASMSCFI</sequence>